<dbReference type="Pfam" id="PF12146">
    <property type="entry name" value="Hydrolase_4"/>
    <property type="match status" value="1"/>
</dbReference>
<keyword evidence="3" id="KW-1185">Reference proteome</keyword>
<dbReference type="EMBL" id="PQWO01000005">
    <property type="protein sequence ID" value="PZD73528.1"/>
    <property type="molecule type" value="Genomic_DNA"/>
</dbReference>
<reference evidence="2 3" key="1">
    <citation type="journal article" date="2018" name="Sci. Rep.">
        <title>A novel species of the marine cyanobacterium Acaryochloris with a unique pigment content and lifestyle.</title>
        <authorList>
            <person name="Partensky F."/>
            <person name="Six C."/>
            <person name="Ratin M."/>
            <person name="Garczarek L."/>
            <person name="Vaulot D."/>
            <person name="Probert I."/>
            <person name="Calteau A."/>
            <person name="Gourvil P."/>
            <person name="Marie D."/>
            <person name="Grebert T."/>
            <person name="Bouchier C."/>
            <person name="Le Panse S."/>
            <person name="Gachenot M."/>
            <person name="Rodriguez F."/>
            <person name="Garrido J.L."/>
        </authorList>
    </citation>
    <scope>NUCLEOTIDE SEQUENCE [LARGE SCALE GENOMIC DNA]</scope>
    <source>
        <strain evidence="2 3">RCC1774</strain>
    </source>
</reference>
<comment type="caution">
    <text evidence="2">The sequence shown here is derived from an EMBL/GenBank/DDBJ whole genome shotgun (WGS) entry which is preliminary data.</text>
</comment>
<sequence length="295" mass="33069">MGSMGVAIAYILFCLYLFQQQRTIVFDPNRPITTLPNDPTFKLPYEDITIPVGDQQQMQGWWIPAPTADEAIEAIPNEPTRILSSPMVVLMLKGRGGNRSSRSHLARTKGLRQLGFAVLLVDYRGYGDSDGDLPSEANLYQDSQAAWHYLTQVRRILPEQIVIHGESMGGAVAIDLATQQPQAAGLIVQSSFTSMSAAIKQFEWLNLLPIDLLLTQRFDSIAKVRSLQMPVLYLHGTADQIVPAFMSEQLYKATPTQTPKELLLVPDRTHYRIYRPGQTSYLRAVQRLANKIEAR</sequence>
<dbReference type="AlphaFoldDB" id="A0A2W1JJC5"/>
<dbReference type="PANTHER" id="PTHR12277">
    <property type="entry name" value="ALPHA/BETA HYDROLASE DOMAIN-CONTAINING PROTEIN"/>
    <property type="match status" value="1"/>
</dbReference>
<gene>
    <name evidence="2" type="primary">rtxA_2</name>
    <name evidence="2" type="ORF">C1752_02127</name>
</gene>
<dbReference type="Proteomes" id="UP000248857">
    <property type="component" value="Unassembled WGS sequence"/>
</dbReference>
<proteinExistence type="predicted"/>
<dbReference type="SUPFAM" id="SSF53474">
    <property type="entry name" value="alpha/beta-Hydrolases"/>
    <property type="match status" value="1"/>
</dbReference>
<dbReference type="PANTHER" id="PTHR12277:SF81">
    <property type="entry name" value="PROTEIN ABHD13"/>
    <property type="match status" value="1"/>
</dbReference>
<dbReference type="GO" id="GO:0016787">
    <property type="term" value="F:hydrolase activity"/>
    <property type="evidence" value="ECO:0007669"/>
    <property type="project" value="UniProtKB-KW"/>
</dbReference>
<dbReference type="EC" id="3.4.22.-" evidence="2"/>
<name>A0A2W1JJC5_9CYAN</name>
<evidence type="ECO:0000259" key="1">
    <source>
        <dbReference type="Pfam" id="PF12146"/>
    </source>
</evidence>
<accession>A0A2W1JJC5</accession>
<organism evidence="2 3">
    <name type="scientific">Acaryochloris thomasi RCC1774</name>
    <dbReference type="NCBI Taxonomy" id="1764569"/>
    <lineage>
        <taxon>Bacteria</taxon>
        <taxon>Bacillati</taxon>
        <taxon>Cyanobacteriota</taxon>
        <taxon>Cyanophyceae</taxon>
        <taxon>Acaryochloridales</taxon>
        <taxon>Acaryochloridaceae</taxon>
        <taxon>Acaryochloris</taxon>
        <taxon>Acaryochloris thomasi</taxon>
    </lineage>
</organism>
<dbReference type="InterPro" id="IPR022742">
    <property type="entry name" value="Hydrolase_4"/>
</dbReference>
<feature type="domain" description="Serine aminopeptidase S33" evidence="1">
    <location>
        <begin position="89"/>
        <end position="198"/>
    </location>
</feature>
<dbReference type="InterPro" id="IPR029058">
    <property type="entry name" value="AB_hydrolase_fold"/>
</dbReference>
<dbReference type="Gene3D" id="3.40.50.1820">
    <property type="entry name" value="alpha/beta hydrolase"/>
    <property type="match status" value="1"/>
</dbReference>
<protein>
    <submittedName>
        <fullName evidence="2">Multifunctional-autoprocessing repeats-in-toxin</fullName>
        <ecNumber evidence="2">3.4.22.-</ecNumber>
    </submittedName>
</protein>
<evidence type="ECO:0000313" key="2">
    <source>
        <dbReference type="EMBL" id="PZD73528.1"/>
    </source>
</evidence>
<evidence type="ECO:0000313" key="3">
    <source>
        <dbReference type="Proteomes" id="UP000248857"/>
    </source>
</evidence>
<keyword evidence="2" id="KW-0378">Hydrolase</keyword>